<dbReference type="AlphaFoldDB" id="A0AAV7RVJ6"/>
<gene>
    <name evidence="2" type="ORF">NDU88_007606</name>
</gene>
<keyword evidence="3" id="KW-1185">Reference proteome</keyword>
<organism evidence="2 3">
    <name type="scientific">Pleurodeles waltl</name>
    <name type="common">Iberian ribbed newt</name>
    <dbReference type="NCBI Taxonomy" id="8319"/>
    <lineage>
        <taxon>Eukaryota</taxon>
        <taxon>Metazoa</taxon>
        <taxon>Chordata</taxon>
        <taxon>Craniata</taxon>
        <taxon>Vertebrata</taxon>
        <taxon>Euteleostomi</taxon>
        <taxon>Amphibia</taxon>
        <taxon>Batrachia</taxon>
        <taxon>Caudata</taxon>
        <taxon>Salamandroidea</taxon>
        <taxon>Salamandridae</taxon>
        <taxon>Pleurodelinae</taxon>
        <taxon>Pleurodeles</taxon>
    </lineage>
</organism>
<protein>
    <submittedName>
        <fullName evidence="2">Uncharacterized protein</fullName>
    </submittedName>
</protein>
<feature type="transmembrane region" description="Helical" evidence="1">
    <location>
        <begin position="12"/>
        <end position="34"/>
    </location>
</feature>
<name>A0AAV7RVJ6_PLEWA</name>
<proteinExistence type="predicted"/>
<accession>A0AAV7RVJ6</accession>
<dbReference type="EMBL" id="JANPWB010000009">
    <property type="protein sequence ID" value="KAJ1154863.1"/>
    <property type="molecule type" value="Genomic_DNA"/>
</dbReference>
<comment type="caution">
    <text evidence="2">The sequence shown here is derived from an EMBL/GenBank/DDBJ whole genome shotgun (WGS) entry which is preliminary data.</text>
</comment>
<keyword evidence="1" id="KW-0472">Membrane</keyword>
<feature type="transmembrane region" description="Helical" evidence="1">
    <location>
        <begin position="40"/>
        <end position="58"/>
    </location>
</feature>
<keyword evidence="1" id="KW-1133">Transmembrane helix</keyword>
<reference evidence="2" key="1">
    <citation type="journal article" date="2022" name="bioRxiv">
        <title>Sequencing and chromosome-scale assembly of the giantPleurodeles waltlgenome.</title>
        <authorList>
            <person name="Brown T."/>
            <person name="Elewa A."/>
            <person name="Iarovenko S."/>
            <person name="Subramanian E."/>
            <person name="Araus A.J."/>
            <person name="Petzold A."/>
            <person name="Susuki M."/>
            <person name="Suzuki K.-i.T."/>
            <person name="Hayashi T."/>
            <person name="Toyoda A."/>
            <person name="Oliveira C."/>
            <person name="Osipova E."/>
            <person name="Leigh N.D."/>
            <person name="Simon A."/>
            <person name="Yun M.H."/>
        </authorList>
    </citation>
    <scope>NUCLEOTIDE SEQUENCE</scope>
    <source>
        <strain evidence="2">20211129_DDA</strain>
        <tissue evidence="2">Liver</tissue>
    </source>
</reference>
<keyword evidence="1" id="KW-0812">Transmembrane</keyword>
<evidence type="ECO:0000313" key="2">
    <source>
        <dbReference type="EMBL" id="KAJ1154863.1"/>
    </source>
</evidence>
<sequence length="142" mass="15723">MHYQTQIHCWKGLLSGVMILGPVHAGMLRCPLLPEFPAVLPYTVVPCLLSVAWFYVAFWPSSQKPSSRTPVVPLRFSLPAPPHCRRQLLTLVAGCLQYRRWEGDLSITVALSSLRGAPRAGRLRTPHPGPGSVTGVPHFFPF</sequence>
<evidence type="ECO:0000256" key="1">
    <source>
        <dbReference type="SAM" id="Phobius"/>
    </source>
</evidence>
<evidence type="ECO:0000313" key="3">
    <source>
        <dbReference type="Proteomes" id="UP001066276"/>
    </source>
</evidence>
<dbReference type="Proteomes" id="UP001066276">
    <property type="component" value="Chromosome 5"/>
</dbReference>